<dbReference type="EMBL" id="SRYR01000009">
    <property type="protein sequence ID" value="TGY41175.1"/>
    <property type="molecule type" value="Genomic_DNA"/>
</dbReference>
<feature type="domain" description="PRD" evidence="2">
    <location>
        <begin position="171"/>
        <end position="280"/>
    </location>
</feature>
<dbReference type="AlphaFoldDB" id="A0A4S2DHB8"/>
<gene>
    <name evidence="3" type="ORF">E5347_13470</name>
</gene>
<dbReference type="RefSeq" id="WP_136007751.1">
    <property type="nucleotide sequence ID" value="NZ_SRYR01000009.1"/>
</dbReference>
<dbReference type="InterPro" id="IPR050661">
    <property type="entry name" value="BglG_antiterminators"/>
</dbReference>
<dbReference type="GO" id="GO:0003723">
    <property type="term" value="F:RNA binding"/>
    <property type="evidence" value="ECO:0007669"/>
    <property type="project" value="InterPro"/>
</dbReference>
<dbReference type="SUPFAM" id="SSF63520">
    <property type="entry name" value="PTS-regulatory domain, PRD"/>
    <property type="match status" value="2"/>
</dbReference>
<keyword evidence="4" id="KW-1185">Reference proteome</keyword>
<dbReference type="PANTHER" id="PTHR30185:SF15">
    <property type="entry name" value="CRYPTIC BETA-GLUCOSIDE BGL OPERON ANTITERMINATOR"/>
    <property type="match status" value="1"/>
</dbReference>
<evidence type="ECO:0000256" key="1">
    <source>
        <dbReference type="ARBA" id="ARBA00022737"/>
    </source>
</evidence>
<comment type="caution">
    <text evidence="3">The sequence shown here is derived from an EMBL/GenBank/DDBJ whole genome shotgun (WGS) entry which is preliminary data.</text>
</comment>
<proteinExistence type="predicted"/>
<reference evidence="3 4" key="1">
    <citation type="submission" date="2019-04" db="EMBL/GenBank/DDBJ databases">
        <title>Microbes associate with the intestines of laboratory mice.</title>
        <authorList>
            <person name="Navarre W."/>
            <person name="Wong E."/>
            <person name="Huang K."/>
            <person name="Tropini C."/>
            <person name="Ng K."/>
            <person name="Yu B."/>
        </authorList>
    </citation>
    <scope>NUCLEOTIDE SEQUENCE [LARGE SCALE GENOMIC DNA]</scope>
    <source>
        <strain evidence="3 4">NM50_B9-20</strain>
    </source>
</reference>
<dbReference type="Pfam" id="PF00874">
    <property type="entry name" value="PRD"/>
    <property type="match status" value="2"/>
</dbReference>
<dbReference type="InterPro" id="IPR036634">
    <property type="entry name" value="PRD_sf"/>
</dbReference>
<evidence type="ECO:0000259" key="2">
    <source>
        <dbReference type="PROSITE" id="PS51372"/>
    </source>
</evidence>
<dbReference type="SUPFAM" id="SSF50151">
    <property type="entry name" value="SacY-like RNA-binding domain"/>
    <property type="match status" value="1"/>
</dbReference>
<evidence type="ECO:0000313" key="3">
    <source>
        <dbReference type="EMBL" id="TGY41175.1"/>
    </source>
</evidence>
<dbReference type="PROSITE" id="PS51372">
    <property type="entry name" value="PRD_2"/>
    <property type="match status" value="2"/>
</dbReference>
<evidence type="ECO:0000313" key="4">
    <source>
        <dbReference type="Proteomes" id="UP000306888"/>
    </source>
</evidence>
<dbReference type="Pfam" id="PF03123">
    <property type="entry name" value="CAT_RBD"/>
    <property type="match status" value="1"/>
</dbReference>
<name>A0A4S2DHB8_9CLOT</name>
<dbReference type="OrthoDB" id="9813552at2"/>
<dbReference type="InterPro" id="IPR004341">
    <property type="entry name" value="CAT_RNA-bd_dom"/>
</dbReference>
<dbReference type="InterPro" id="IPR036650">
    <property type="entry name" value="CAT_RNA-bd_dom_sf"/>
</dbReference>
<sequence length="280" mass="32734">MLIDKVLNNNAFISLDENGEEIVVMGKGVAFGKKGNQYVDLSNFNYKIFSNKDKQLNDKFISVISDIPEEYLSVTTKIVNGYEAEYSKKLNDIVYISLAEHIQGAVERTKNGIKVSNPLFLEIKRLFPNEYKAGKNALELIKNELKVEFNEDEAAYIAQHIVNAELDNDISNITNITKLMQEITHIVKYYFRVEFEEDSNAYYRFVTHLKFFAQRIFKNNSYEDNDNDLFNILKEKYSKSYKCVVKIKEFIENTYDYKLSEEEQLYLIIHIERIVTKAII</sequence>
<protein>
    <submittedName>
        <fullName evidence="3">PRD domain-containing protein</fullName>
    </submittedName>
</protein>
<dbReference type="Gene3D" id="2.30.24.10">
    <property type="entry name" value="CAT RNA-binding domain"/>
    <property type="match status" value="1"/>
</dbReference>
<dbReference type="GO" id="GO:0006355">
    <property type="term" value="P:regulation of DNA-templated transcription"/>
    <property type="evidence" value="ECO:0007669"/>
    <property type="project" value="InterPro"/>
</dbReference>
<keyword evidence="1" id="KW-0677">Repeat</keyword>
<accession>A0A4S2DHB8</accession>
<dbReference type="Proteomes" id="UP000306888">
    <property type="component" value="Unassembled WGS sequence"/>
</dbReference>
<dbReference type="NCBIfam" id="NF046042">
    <property type="entry name" value="LicT"/>
    <property type="match status" value="1"/>
</dbReference>
<dbReference type="SMART" id="SM01061">
    <property type="entry name" value="CAT_RBD"/>
    <property type="match status" value="1"/>
</dbReference>
<feature type="domain" description="PRD" evidence="2">
    <location>
        <begin position="66"/>
        <end position="170"/>
    </location>
</feature>
<dbReference type="InterPro" id="IPR011608">
    <property type="entry name" value="PRD"/>
</dbReference>
<organism evidence="3 4">
    <name type="scientific">Clostridium sartagoforme</name>
    <dbReference type="NCBI Taxonomy" id="84031"/>
    <lineage>
        <taxon>Bacteria</taxon>
        <taxon>Bacillati</taxon>
        <taxon>Bacillota</taxon>
        <taxon>Clostridia</taxon>
        <taxon>Eubacteriales</taxon>
        <taxon>Clostridiaceae</taxon>
        <taxon>Clostridium</taxon>
    </lineage>
</organism>
<dbReference type="PANTHER" id="PTHR30185">
    <property type="entry name" value="CRYPTIC BETA-GLUCOSIDE BGL OPERON ANTITERMINATOR"/>
    <property type="match status" value="1"/>
</dbReference>
<dbReference type="Gene3D" id="1.10.1790.10">
    <property type="entry name" value="PRD domain"/>
    <property type="match status" value="2"/>
</dbReference>